<evidence type="ECO:0008006" key="4">
    <source>
        <dbReference type="Google" id="ProtNLM"/>
    </source>
</evidence>
<evidence type="ECO:0000313" key="3">
    <source>
        <dbReference type="Proteomes" id="UP000199274"/>
    </source>
</evidence>
<organism evidence="2 3">
    <name type="scientific">Flavobacterium omnivorum</name>
    <dbReference type="NCBI Taxonomy" id="178355"/>
    <lineage>
        <taxon>Bacteria</taxon>
        <taxon>Pseudomonadati</taxon>
        <taxon>Bacteroidota</taxon>
        <taxon>Flavobacteriia</taxon>
        <taxon>Flavobacteriales</taxon>
        <taxon>Flavobacteriaceae</taxon>
        <taxon>Flavobacterium</taxon>
    </lineage>
</organism>
<protein>
    <recommendedName>
        <fullName evidence="4">Lumazine-binding</fullName>
    </recommendedName>
</protein>
<proteinExistence type="predicted"/>
<name>A0A1G8D6B6_9FLAO</name>
<reference evidence="3" key="1">
    <citation type="submission" date="2016-10" db="EMBL/GenBank/DDBJ databases">
        <authorList>
            <person name="Varghese N."/>
            <person name="Submissions S."/>
        </authorList>
    </citation>
    <scope>NUCLEOTIDE SEQUENCE [LARGE SCALE GENOMIC DNA]</scope>
    <source>
        <strain evidence="3">CGMCC 1.2747</strain>
    </source>
</reference>
<dbReference type="SUPFAM" id="SSF54427">
    <property type="entry name" value="NTF2-like"/>
    <property type="match status" value="1"/>
</dbReference>
<feature type="chain" id="PRO_5011495247" description="Lumazine-binding" evidence="1">
    <location>
        <begin position="19"/>
        <end position="143"/>
    </location>
</feature>
<dbReference type="InterPro" id="IPR032710">
    <property type="entry name" value="NTF2-like_dom_sf"/>
</dbReference>
<evidence type="ECO:0000313" key="2">
    <source>
        <dbReference type="EMBL" id="SDH52929.1"/>
    </source>
</evidence>
<keyword evidence="3" id="KW-1185">Reference proteome</keyword>
<dbReference type="STRING" id="178355.SAMN04488062_10928"/>
<dbReference type="OrthoDB" id="117186at2"/>
<dbReference type="RefSeq" id="WP_091257533.1">
    <property type="nucleotide sequence ID" value="NZ_FNDB01000009.1"/>
</dbReference>
<keyword evidence="1" id="KW-0732">Signal</keyword>
<dbReference type="EMBL" id="FNDB01000009">
    <property type="protein sequence ID" value="SDH52929.1"/>
    <property type="molecule type" value="Genomic_DNA"/>
</dbReference>
<dbReference type="Gene3D" id="3.10.450.50">
    <property type="match status" value="1"/>
</dbReference>
<evidence type="ECO:0000256" key="1">
    <source>
        <dbReference type="SAM" id="SignalP"/>
    </source>
</evidence>
<accession>A0A1G8D6B6</accession>
<dbReference type="Proteomes" id="UP000199274">
    <property type="component" value="Unassembled WGS sequence"/>
</dbReference>
<feature type="signal peptide" evidence="1">
    <location>
        <begin position="1"/>
        <end position="18"/>
    </location>
</feature>
<sequence>MRKMLILILLLCSVYSQAQNQEIQKVIETFFIAFHAKDSTKLKTLCEDDMILQSIAESSKGNTLSNEKLQTFYKSIASIPVDLKFFEKIISFSIQVDGAMAHAWTPYEFYINEKLIHKGVNAFTLFKEDKSWKIIHLIDTRRK</sequence>
<dbReference type="AlphaFoldDB" id="A0A1G8D6B6"/>
<gene>
    <name evidence="2" type="ORF">SAMN04488062_10928</name>
</gene>